<dbReference type="SUPFAM" id="SSF46785">
    <property type="entry name" value="Winged helix' DNA-binding domain"/>
    <property type="match status" value="1"/>
</dbReference>
<dbReference type="Pfam" id="PF11625">
    <property type="entry name" value="DUF3253"/>
    <property type="match status" value="1"/>
</dbReference>
<dbReference type="InterPro" id="IPR036388">
    <property type="entry name" value="WH-like_DNA-bd_sf"/>
</dbReference>
<dbReference type="RefSeq" id="WP_190786485.1">
    <property type="nucleotide sequence ID" value="NZ_JACXLC010000001.1"/>
</dbReference>
<sequence>MTAAENAIRSLLEERAAGRTICPSEAARKLAGANPDWRQHMDDVHRAVDTLIAADEVVISWKGERKEQRRGPYRIARR</sequence>
<dbReference type="Gene3D" id="1.10.10.10">
    <property type="entry name" value="Winged helix-like DNA-binding domain superfamily/Winged helix DNA-binding domain"/>
    <property type="match status" value="1"/>
</dbReference>
<reference evidence="1 2" key="1">
    <citation type="submission" date="2020-09" db="EMBL/GenBank/DDBJ databases">
        <authorList>
            <person name="Yoon J.-W."/>
        </authorList>
    </citation>
    <scope>NUCLEOTIDE SEQUENCE [LARGE SCALE GENOMIC DNA]</scope>
    <source>
        <strain evidence="1 2">KMU-140</strain>
    </source>
</reference>
<keyword evidence="2" id="KW-1185">Reference proteome</keyword>
<dbReference type="Proteomes" id="UP000635384">
    <property type="component" value="Unassembled WGS sequence"/>
</dbReference>
<dbReference type="InterPro" id="IPR021660">
    <property type="entry name" value="DUF3253"/>
</dbReference>
<gene>
    <name evidence="1" type="ORF">IB285_01395</name>
</gene>
<comment type="caution">
    <text evidence="1">The sequence shown here is derived from an EMBL/GenBank/DDBJ whole genome shotgun (WGS) entry which is preliminary data.</text>
</comment>
<accession>A0ABR8KR37</accession>
<dbReference type="InterPro" id="IPR036390">
    <property type="entry name" value="WH_DNA-bd_sf"/>
</dbReference>
<dbReference type="EMBL" id="JACXLC010000001">
    <property type="protein sequence ID" value="MBD2840904.1"/>
    <property type="molecule type" value="Genomic_DNA"/>
</dbReference>
<protein>
    <submittedName>
        <fullName evidence="1">DUF3253 domain-containing protein</fullName>
    </submittedName>
</protein>
<organism evidence="1 2">
    <name type="scientific">Erythrobacter rubeus</name>
    <dbReference type="NCBI Taxonomy" id="2760803"/>
    <lineage>
        <taxon>Bacteria</taxon>
        <taxon>Pseudomonadati</taxon>
        <taxon>Pseudomonadota</taxon>
        <taxon>Alphaproteobacteria</taxon>
        <taxon>Sphingomonadales</taxon>
        <taxon>Erythrobacteraceae</taxon>
        <taxon>Erythrobacter/Porphyrobacter group</taxon>
        <taxon>Erythrobacter</taxon>
    </lineage>
</organism>
<evidence type="ECO:0000313" key="2">
    <source>
        <dbReference type="Proteomes" id="UP000635384"/>
    </source>
</evidence>
<name>A0ABR8KR37_9SPHN</name>
<proteinExistence type="predicted"/>
<evidence type="ECO:0000313" key="1">
    <source>
        <dbReference type="EMBL" id="MBD2840904.1"/>
    </source>
</evidence>